<dbReference type="EMBL" id="JABSTU010000993">
    <property type="protein sequence ID" value="KAH7986732.1"/>
    <property type="molecule type" value="Genomic_DNA"/>
</dbReference>
<organism evidence="2 3">
    <name type="scientific">Rhipicephalus microplus</name>
    <name type="common">Cattle tick</name>
    <name type="synonym">Boophilus microplus</name>
    <dbReference type="NCBI Taxonomy" id="6941"/>
    <lineage>
        <taxon>Eukaryota</taxon>
        <taxon>Metazoa</taxon>
        <taxon>Ecdysozoa</taxon>
        <taxon>Arthropoda</taxon>
        <taxon>Chelicerata</taxon>
        <taxon>Arachnida</taxon>
        <taxon>Acari</taxon>
        <taxon>Parasitiformes</taxon>
        <taxon>Ixodida</taxon>
        <taxon>Ixodoidea</taxon>
        <taxon>Ixodidae</taxon>
        <taxon>Rhipicephalinae</taxon>
        <taxon>Rhipicephalus</taxon>
        <taxon>Boophilus</taxon>
    </lineage>
</organism>
<evidence type="ECO:0000313" key="2">
    <source>
        <dbReference type="EMBL" id="KAH7986732.1"/>
    </source>
</evidence>
<sequence>MAVPAGLAGDVGSRFQRRVREIEDELSRFFLDSVNKFPVPAQNFVTSRLFELTAFCGDLRVEAATERDAAVALRGQLVKTRKEKATLQASGVGAGRGVAPAGLVCSSGVDVGCTHGPGIPGIPPAPGPLVGSGSGAVAQIRGSSVGSREPRPHVGITNTWRSLHLRRKRRRHVTYCGYSRQTSTRHRRASPTSSYDKPGTVRPSFPTKMTLYRTSFRRTRLRALPSQFAFPTSATRISGSRESTQMSTRTGFFIILKERNAGLEIDEEWCKVRVPFRKRSGNNAFIGEVDPDSLKAFMSRTRPSLGWTMLQVFEDLHVPTCMFCATYGRGRTSCPQKTKESRATCMKCGGNHQAVVSMVRTGGGAVCCSECRRAGRPAVGHPVGFPGCPLLMERVARLRARTNYSPHK</sequence>
<reference evidence="2" key="1">
    <citation type="journal article" date="2020" name="Cell">
        <title>Large-Scale Comparative Analyses of Tick Genomes Elucidate Their Genetic Diversity and Vector Capacities.</title>
        <authorList>
            <consortium name="Tick Genome and Microbiome Consortium (TIGMIC)"/>
            <person name="Jia N."/>
            <person name="Wang J."/>
            <person name="Shi W."/>
            <person name="Du L."/>
            <person name="Sun Y."/>
            <person name="Zhan W."/>
            <person name="Jiang J.F."/>
            <person name="Wang Q."/>
            <person name="Zhang B."/>
            <person name="Ji P."/>
            <person name="Bell-Sakyi L."/>
            <person name="Cui X.M."/>
            <person name="Yuan T.T."/>
            <person name="Jiang B.G."/>
            <person name="Yang W.F."/>
            <person name="Lam T.T."/>
            <person name="Chang Q.C."/>
            <person name="Ding S.J."/>
            <person name="Wang X.J."/>
            <person name="Zhu J.G."/>
            <person name="Ruan X.D."/>
            <person name="Zhao L."/>
            <person name="Wei J.T."/>
            <person name="Ye R.Z."/>
            <person name="Que T.C."/>
            <person name="Du C.H."/>
            <person name="Zhou Y.H."/>
            <person name="Cheng J.X."/>
            <person name="Dai P.F."/>
            <person name="Guo W.B."/>
            <person name="Han X.H."/>
            <person name="Huang E.J."/>
            <person name="Li L.F."/>
            <person name="Wei W."/>
            <person name="Gao Y.C."/>
            <person name="Liu J.Z."/>
            <person name="Shao H.Z."/>
            <person name="Wang X."/>
            <person name="Wang C.C."/>
            <person name="Yang T.C."/>
            <person name="Huo Q.B."/>
            <person name="Li W."/>
            <person name="Chen H.Y."/>
            <person name="Chen S.E."/>
            <person name="Zhou L.G."/>
            <person name="Ni X.B."/>
            <person name="Tian J.H."/>
            <person name="Sheng Y."/>
            <person name="Liu T."/>
            <person name="Pan Y.S."/>
            <person name="Xia L.Y."/>
            <person name="Li J."/>
            <person name="Zhao F."/>
            <person name="Cao W.C."/>
        </authorList>
    </citation>
    <scope>NUCLEOTIDE SEQUENCE</scope>
    <source>
        <strain evidence="2">Rmic-2018</strain>
    </source>
</reference>
<dbReference type="Proteomes" id="UP000821866">
    <property type="component" value="Unassembled WGS sequence"/>
</dbReference>
<feature type="region of interest" description="Disordered" evidence="1">
    <location>
        <begin position="179"/>
        <end position="206"/>
    </location>
</feature>
<gene>
    <name evidence="2" type="ORF">HPB51_026611</name>
</gene>
<evidence type="ECO:0000256" key="1">
    <source>
        <dbReference type="SAM" id="MobiDB-lite"/>
    </source>
</evidence>
<evidence type="ECO:0000313" key="3">
    <source>
        <dbReference type="Proteomes" id="UP000821866"/>
    </source>
</evidence>
<name>A0A9J6D275_RHIMP</name>
<accession>A0A9J6D275</accession>
<reference evidence="2" key="2">
    <citation type="submission" date="2021-09" db="EMBL/GenBank/DDBJ databases">
        <authorList>
            <person name="Jia N."/>
            <person name="Wang J."/>
            <person name="Shi W."/>
            <person name="Du L."/>
            <person name="Sun Y."/>
            <person name="Zhan W."/>
            <person name="Jiang J."/>
            <person name="Wang Q."/>
            <person name="Zhang B."/>
            <person name="Ji P."/>
            <person name="Sakyi L.B."/>
            <person name="Cui X."/>
            <person name="Yuan T."/>
            <person name="Jiang B."/>
            <person name="Yang W."/>
            <person name="Lam T.T.-Y."/>
            <person name="Chang Q."/>
            <person name="Ding S."/>
            <person name="Wang X."/>
            <person name="Zhu J."/>
            <person name="Ruan X."/>
            <person name="Zhao L."/>
            <person name="Wei J."/>
            <person name="Que T."/>
            <person name="Du C."/>
            <person name="Cheng J."/>
            <person name="Dai P."/>
            <person name="Han X."/>
            <person name="Huang E."/>
            <person name="Gao Y."/>
            <person name="Liu J."/>
            <person name="Shao H."/>
            <person name="Ye R."/>
            <person name="Li L."/>
            <person name="Wei W."/>
            <person name="Wang X."/>
            <person name="Wang C."/>
            <person name="Huo Q."/>
            <person name="Li W."/>
            <person name="Guo W."/>
            <person name="Chen H."/>
            <person name="Chen S."/>
            <person name="Zhou L."/>
            <person name="Zhou L."/>
            <person name="Ni X."/>
            <person name="Tian J."/>
            <person name="Zhou Y."/>
            <person name="Sheng Y."/>
            <person name="Liu T."/>
            <person name="Pan Y."/>
            <person name="Xia L."/>
            <person name="Li J."/>
            <person name="Zhao F."/>
            <person name="Cao W."/>
        </authorList>
    </citation>
    <scope>NUCLEOTIDE SEQUENCE</scope>
    <source>
        <strain evidence="2">Rmic-2018</strain>
        <tissue evidence="2">Larvae</tissue>
    </source>
</reference>
<dbReference type="AlphaFoldDB" id="A0A9J6D275"/>
<comment type="caution">
    <text evidence="2">The sequence shown here is derived from an EMBL/GenBank/DDBJ whole genome shotgun (WGS) entry which is preliminary data.</text>
</comment>
<keyword evidence="3" id="KW-1185">Reference proteome</keyword>
<protein>
    <submittedName>
        <fullName evidence="2">Uncharacterized protein</fullName>
    </submittedName>
</protein>
<proteinExistence type="predicted"/>